<reference evidence="1 2" key="1">
    <citation type="journal article" date="2013" name="Genome Announc.">
        <title>Genome Sequence of the Extreme Obligate Alkaliphile Bacillus marmarensis Strain DSM 21297.</title>
        <authorList>
            <person name="Wernick D.G."/>
            <person name="Choi K.Y."/>
            <person name="Tat C.A."/>
            <person name="Lafontaine Rivera J.G."/>
            <person name="Liao J.C."/>
        </authorList>
    </citation>
    <scope>NUCLEOTIDE SEQUENCE [LARGE SCALE GENOMIC DNA]</scope>
    <source>
        <strain evidence="1 2">DSM 21297</strain>
    </source>
</reference>
<organism evidence="1 2">
    <name type="scientific">Alkalihalophilus marmarensis DSM 21297</name>
    <dbReference type="NCBI Taxonomy" id="1188261"/>
    <lineage>
        <taxon>Bacteria</taxon>
        <taxon>Bacillati</taxon>
        <taxon>Bacillota</taxon>
        <taxon>Bacilli</taxon>
        <taxon>Bacillales</taxon>
        <taxon>Bacillaceae</taxon>
        <taxon>Alkalihalophilus</taxon>
    </lineage>
</organism>
<dbReference type="InterPro" id="IPR037883">
    <property type="entry name" value="Knr4/Smi1-like_sf"/>
</dbReference>
<sequence>MGIEGVDYASVVEKTQRYREAGLPNKYIVIENVDEFLYCLDTGAYHYSYFVERLSTKYE</sequence>
<accession>U6SQP3</accession>
<dbReference type="SUPFAM" id="SSF160631">
    <property type="entry name" value="SMI1/KNR4-like"/>
    <property type="match status" value="1"/>
</dbReference>
<gene>
    <name evidence="1" type="ORF">A33I_09435</name>
</gene>
<dbReference type="EMBL" id="ATAE01000014">
    <property type="protein sequence ID" value="ERN53913.1"/>
    <property type="molecule type" value="Genomic_DNA"/>
</dbReference>
<dbReference type="PATRIC" id="fig|1188261.3.peg.1268"/>
<name>U6SQP3_9BACI</name>
<dbReference type="Pfam" id="PF14567">
    <property type="entry name" value="SUKH_5"/>
    <property type="match status" value="1"/>
</dbReference>
<dbReference type="AlphaFoldDB" id="U6SQP3"/>
<proteinExistence type="predicted"/>
<keyword evidence="2" id="KW-1185">Reference proteome</keyword>
<dbReference type="Proteomes" id="UP000017170">
    <property type="component" value="Unassembled WGS sequence"/>
</dbReference>
<dbReference type="Gene3D" id="3.40.1580.10">
    <property type="entry name" value="SMI1/KNR4-like"/>
    <property type="match status" value="1"/>
</dbReference>
<protein>
    <submittedName>
        <fullName evidence="1">Uncharacterized protein</fullName>
    </submittedName>
</protein>
<comment type="caution">
    <text evidence="1">The sequence shown here is derived from an EMBL/GenBank/DDBJ whole genome shotgun (WGS) entry which is preliminary data.</text>
</comment>
<evidence type="ECO:0000313" key="1">
    <source>
        <dbReference type="EMBL" id="ERN53913.1"/>
    </source>
</evidence>
<evidence type="ECO:0000313" key="2">
    <source>
        <dbReference type="Proteomes" id="UP000017170"/>
    </source>
</evidence>